<protein>
    <submittedName>
        <fullName evidence="2">Transketolase</fullName>
    </submittedName>
</protein>
<evidence type="ECO:0000313" key="2">
    <source>
        <dbReference type="EMBL" id="OGG43789.1"/>
    </source>
</evidence>
<dbReference type="EMBL" id="MFKM01000005">
    <property type="protein sequence ID" value="OGG43789.1"/>
    <property type="molecule type" value="Genomic_DNA"/>
</dbReference>
<dbReference type="STRING" id="1798473.A3G50_00425"/>
<dbReference type="SUPFAM" id="SSF52518">
    <property type="entry name" value="Thiamin diphosphate-binding fold (THDP-binding)"/>
    <property type="match status" value="1"/>
</dbReference>
<evidence type="ECO:0000313" key="3">
    <source>
        <dbReference type="Proteomes" id="UP000176633"/>
    </source>
</evidence>
<dbReference type="Gene3D" id="3.40.50.970">
    <property type="match status" value="1"/>
</dbReference>
<reference evidence="2 3" key="1">
    <citation type="journal article" date="2016" name="Nat. Commun.">
        <title>Thousands of microbial genomes shed light on interconnected biogeochemical processes in an aquifer system.</title>
        <authorList>
            <person name="Anantharaman K."/>
            <person name="Brown C.T."/>
            <person name="Hug L.A."/>
            <person name="Sharon I."/>
            <person name="Castelle C.J."/>
            <person name="Probst A.J."/>
            <person name="Thomas B.C."/>
            <person name="Singh A."/>
            <person name="Wilkins M.J."/>
            <person name="Karaoz U."/>
            <person name="Brodie E.L."/>
            <person name="Williams K.H."/>
            <person name="Hubbard S.S."/>
            <person name="Banfield J.F."/>
        </authorList>
    </citation>
    <scope>NUCLEOTIDE SEQUENCE [LARGE SCALE GENOMIC DNA]</scope>
</reference>
<dbReference type="Proteomes" id="UP000176633">
    <property type="component" value="Unassembled WGS sequence"/>
</dbReference>
<gene>
    <name evidence="2" type="ORF">A3G50_00425</name>
</gene>
<organism evidence="2 3">
    <name type="scientific">Candidatus Jorgensenbacteria bacterium RIFCSPLOWO2_12_FULL_42_11</name>
    <dbReference type="NCBI Taxonomy" id="1798473"/>
    <lineage>
        <taxon>Bacteria</taxon>
        <taxon>Candidatus Joergenseniibacteriota</taxon>
    </lineage>
</organism>
<proteinExistence type="predicted"/>
<feature type="domain" description="Transketolase N-terminal" evidence="1">
    <location>
        <begin position="35"/>
        <end position="265"/>
    </location>
</feature>
<name>A0A1F6C3K3_9BACT</name>
<comment type="caution">
    <text evidence="2">The sequence shown here is derived from an EMBL/GenBank/DDBJ whole genome shotgun (WGS) entry which is preliminary data.</text>
</comment>
<dbReference type="PANTHER" id="PTHR47514:SF2">
    <property type="entry name" value="TRANSKETOLASE"/>
    <property type="match status" value="1"/>
</dbReference>
<sequence length="270" mass="30001">MDNLFLKEKALWVRKETLNIHGIAPGTRLASSLSDVEIFVVLYYGGILKFDPKNVNWEGRDRFIISKGHGAISLYPILADLGFFDKNELTRISQPEALLGDIPDSRIPGFETTNGALGHGLGVACGMALALKKKKSDSKIFVLMGDGELCEGAVWEAIMFAGQRKLDNLSLIIDNNKISMLDYCQNIIDLEPLEDKFSVFKWQVKRIDGHNIAEVYESLKKIKEGGNGQPNVLIADTVKGKGVCQLENDVLCHIKSLKKDEIIEAIKNLR</sequence>
<evidence type="ECO:0000259" key="1">
    <source>
        <dbReference type="Pfam" id="PF00456"/>
    </source>
</evidence>
<dbReference type="AlphaFoldDB" id="A0A1F6C3K3"/>
<dbReference type="InterPro" id="IPR029061">
    <property type="entry name" value="THDP-binding"/>
</dbReference>
<dbReference type="Pfam" id="PF00456">
    <property type="entry name" value="Transketolase_N"/>
    <property type="match status" value="1"/>
</dbReference>
<dbReference type="CDD" id="cd02012">
    <property type="entry name" value="TPP_TK"/>
    <property type="match status" value="1"/>
</dbReference>
<dbReference type="InterPro" id="IPR005474">
    <property type="entry name" value="Transketolase_N"/>
</dbReference>
<dbReference type="PANTHER" id="PTHR47514">
    <property type="entry name" value="TRANSKETOLASE N-TERMINAL SECTION-RELATED"/>
    <property type="match status" value="1"/>
</dbReference>
<accession>A0A1F6C3K3</accession>